<organism evidence="3 4">
    <name type="scientific">Dendrobium catenatum</name>
    <dbReference type="NCBI Taxonomy" id="906689"/>
    <lineage>
        <taxon>Eukaryota</taxon>
        <taxon>Viridiplantae</taxon>
        <taxon>Streptophyta</taxon>
        <taxon>Embryophyta</taxon>
        <taxon>Tracheophyta</taxon>
        <taxon>Spermatophyta</taxon>
        <taxon>Magnoliopsida</taxon>
        <taxon>Liliopsida</taxon>
        <taxon>Asparagales</taxon>
        <taxon>Orchidaceae</taxon>
        <taxon>Epidendroideae</taxon>
        <taxon>Malaxideae</taxon>
        <taxon>Dendrobiinae</taxon>
        <taxon>Dendrobium</taxon>
    </lineage>
</organism>
<dbReference type="Proteomes" id="UP000233837">
    <property type="component" value="Unassembled WGS sequence"/>
</dbReference>
<evidence type="ECO:0000259" key="2">
    <source>
        <dbReference type="Pfam" id="PF25268"/>
    </source>
</evidence>
<dbReference type="EMBL" id="KZ503477">
    <property type="protein sequence ID" value="PKU63570.1"/>
    <property type="molecule type" value="Genomic_DNA"/>
</dbReference>
<evidence type="ECO:0000313" key="3">
    <source>
        <dbReference type="EMBL" id="PKU63570.1"/>
    </source>
</evidence>
<reference evidence="3 4" key="2">
    <citation type="journal article" date="2017" name="Nature">
        <title>The Apostasia genome and the evolution of orchids.</title>
        <authorList>
            <person name="Zhang G.Q."/>
            <person name="Liu K.W."/>
            <person name="Li Z."/>
            <person name="Lohaus R."/>
            <person name="Hsiao Y.Y."/>
            <person name="Niu S.C."/>
            <person name="Wang J.Y."/>
            <person name="Lin Y.C."/>
            <person name="Xu Q."/>
            <person name="Chen L.J."/>
            <person name="Yoshida K."/>
            <person name="Fujiwara S."/>
            <person name="Wang Z.W."/>
            <person name="Zhang Y.Q."/>
            <person name="Mitsuda N."/>
            <person name="Wang M."/>
            <person name="Liu G.H."/>
            <person name="Pecoraro L."/>
            <person name="Huang H.X."/>
            <person name="Xiao X.J."/>
            <person name="Lin M."/>
            <person name="Wu X.Y."/>
            <person name="Wu W.L."/>
            <person name="Chen Y.Y."/>
            <person name="Chang S.B."/>
            <person name="Sakamoto S."/>
            <person name="Ohme-Takagi M."/>
            <person name="Yagi M."/>
            <person name="Zeng S.J."/>
            <person name="Shen C.Y."/>
            <person name="Yeh C.M."/>
            <person name="Luo Y.B."/>
            <person name="Tsai W.C."/>
            <person name="Van de Peer Y."/>
            <person name="Liu Z.J."/>
        </authorList>
    </citation>
    <scope>NUCLEOTIDE SEQUENCE [LARGE SCALE GENOMIC DNA]</scope>
    <source>
        <tissue evidence="3">The whole plant</tissue>
    </source>
</reference>
<name>A0A2I0VJI5_9ASPA</name>
<evidence type="ECO:0000256" key="1">
    <source>
        <dbReference type="SAM" id="SignalP"/>
    </source>
</evidence>
<accession>A0A2I0VJI5</accession>
<dbReference type="AlphaFoldDB" id="A0A2I0VJI5"/>
<proteinExistence type="predicted"/>
<protein>
    <recommendedName>
        <fullName evidence="2">DUF7866 domain-containing protein</fullName>
    </recommendedName>
</protein>
<keyword evidence="1" id="KW-0732">Signal</keyword>
<dbReference type="PANTHER" id="PTHR33786">
    <property type="entry name" value="UBIQUITIN CARBOXYL-TERMINAL HYDROLASE"/>
    <property type="match status" value="1"/>
</dbReference>
<dbReference type="PANTHER" id="PTHR33786:SF5">
    <property type="entry name" value="EXPRESSED PROTEIN"/>
    <property type="match status" value="1"/>
</dbReference>
<dbReference type="InterPro" id="IPR057188">
    <property type="entry name" value="DUF7866"/>
</dbReference>
<feature type="chain" id="PRO_5014152901" description="DUF7866 domain-containing protein" evidence="1">
    <location>
        <begin position="30"/>
        <end position="325"/>
    </location>
</feature>
<reference evidence="3 4" key="1">
    <citation type="journal article" date="2016" name="Sci. Rep.">
        <title>The Dendrobium catenatum Lindl. genome sequence provides insights into polysaccharide synthase, floral development and adaptive evolution.</title>
        <authorList>
            <person name="Zhang G.Q."/>
            <person name="Xu Q."/>
            <person name="Bian C."/>
            <person name="Tsai W.C."/>
            <person name="Yeh C.M."/>
            <person name="Liu K.W."/>
            <person name="Yoshida K."/>
            <person name="Zhang L.S."/>
            <person name="Chang S.B."/>
            <person name="Chen F."/>
            <person name="Shi Y."/>
            <person name="Su Y.Y."/>
            <person name="Zhang Y.Q."/>
            <person name="Chen L.J."/>
            <person name="Yin Y."/>
            <person name="Lin M."/>
            <person name="Huang H."/>
            <person name="Deng H."/>
            <person name="Wang Z.W."/>
            <person name="Zhu S.L."/>
            <person name="Zhao X."/>
            <person name="Deng C."/>
            <person name="Niu S.C."/>
            <person name="Huang J."/>
            <person name="Wang M."/>
            <person name="Liu G.H."/>
            <person name="Yang H.J."/>
            <person name="Xiao X.J."/>
            <person name="Hsiao Y.Y."/>
            <person name="Wu W.L."/>
            <person name="Chen Y.Y."/>
            <person name="Mitsuda N."/>
            <person name="Ohme-Takagi M."/>
            <person name="Luo Y.B."/>
            <person name="Van de Peer Y."/>
            <person name="Liu Z.J."/>
        </authorList>
    </citation>
    <scope>NUCLEOTIDE SEQUENCE [LARGE SCALE GENOMIC DNA]</scope>
    <source>
        <tissue evidence="3">The whole plant</tissue>
    </source>
</reference>
<gene>
    <name evidence="3" type="ORF">MA16_Dca016711</name>
</gene>
<evidence type="ECO:0000313" key="4">
    <source>
        <dbReference type="Proteomes" id="UP000233837"/>
    </source>
</evidence>
<sequence length="325" mass="35073">MAKTLFHQFISASLLSLSLLFTELQSSSAIVYNPTATVEYRAVDELNAVGDGQTPDQPFQLCLTCQCCAVGDPTTCFSMPCCFGIDCDLPNKPYGGQNCVELDSCSKDNAEVDHACSPVDGVVGNGDADVVAIADQLPELPPLVFVEVLPIRLVSSSHVMVDPLSCAVVSNSGKLGSPRGGLSYSYLCGGLKEKNNVFCEINWDVGHELSSGDVGLELSCVSVHLVSPLTPVDLVVVACEVVHTVSSPTIQVYGQLVEAPINLISTNDLATHVGDRPGNSVRWQTDWLECSSYSEDEEVDAGNQDIILRDDQFWVNKRRKRKSQR</sequence>
<feature type="signal peptide" evidence="1">
    <location>
        <begin position="1"/>
        <end position="29"/>
    </location>
</feature>
<keyword evidence="4" id="KW-1185">Reference proteome</keyword>
<feature type="domain" description="DUF7866" evidence="2">
    <location>
        <begin position="57"/>
        <end position="95"/>
    </location>
</feature>
<dbReference type="Pfam" id="PF25268">
    <property type="entry name" value="DUF7866"/>
    <property type="match status" value="1"/>
</dbReference>